<dbReference type="Pfam" id="PF10294">
    <property type="entry name" value="Methyltransf_16"/>
    <property type="match status" value="1"/>
</dbReference>
<dbReference type="STRING" id="5364.A0A5C3N7Y8"/>
<gene>
    <name evidence="1" type="ORF">OE88DRAFT_1736236</name>
</gene>
<dbReference type="InterPro" id="IPR019410">
    <property type="entry name" value="Methyltransf_16"/>
</dbReference>
<keyword evidence="2" id="KW-1185">Reference proteome</keyword>
<dbReference type="SUPFAM" id="SSF53335">
    <property type="entry name" value="S-adenosyl-L-methionine-dependent methyltransferases"/>
    <property type="match status" value="1"/>
</dbReference>
<dbReference type="GO" id="GO:0032991">
    <property type="term" value="C:protein-containing complex"/>
    <property type="evidence" value="ECO:0007669"/>
    <property type="project" value="TreeGrafter"/>
</dbReference>
<dbReference type="InterPro" id="IPR029063">
    <property type="entry name" value="SAM-dependent_MTases_sf"/>
</dbReference>
<dbReference type="OrthoDB" id="413520at2759"/>
<name>A0A5C3N7Y8_9AGAM</name>
<accession>A0A5C3N7Y8</accession>
<dbReference type="GO" id="GO:0005829">
    <property type="term" value="C:cytosol"/>
    <property type="evidence" value="ECO:0007669"/>
    <property type="project" value="TreeGrafter"/>
</dbReference>
<dbReference type="EMBL" id="ML213514">
    <property type="protein sequence ID" value="TFK49931.1"/>
    <property type="molecule type" value="Genomic_DNA"/>
</dbReference>
<reference evidence="1 2" key="1">
    <citation type="journal article" date="2019" name="Nat. Ecol. Evol.">
        <title>Megaphylogeny resolves global patterns of mushroom evolution.</title>
        <authorList>
            <person name="Varga T."/>
            <person name="Krizsan K."/>
            <person name="Foldi C."/>
            <person name="Dima B."/>
            <person name="Sanchez-Garcia M."/>
            <person name="Sanchez-Ramirez S."/>
            <person name="Szollosi G.J."/>
            <person name="Szarkandi J.G."/>
            <person name="Papp V."/>
            <person name="Albert L."/>
            <person name="Andreopoulos W."/>
            <person name="Angelini C."/>
            <person name="Antonin V."/>
            <person name="Barry K.W."/>
            <person name="Bougher N.L."/>
            <person name="Buchanan P."/>
            <person name="Buyck B."/>
            <person name="Bense V."/>
            <person name="Catcheside P."/>
            <person name="Chovatia M."/>
            <person name="Cooper J."/>
            <person name="Damon W."/>
            <person name="Desjardin D."/>
            <person name="Finy P."/>
            <person name="Geml J."/>
            <person name="Haridas S."/>
            <person name="Hughes K."/>
            <person name="Justo A."/>
            <person name="Karasinski D."/>
            <person name="Kautmanova I."/>
            <person name="Kiss B."/>
            <person name="Kocsube S."/>
            <person name="Kotiranta H."/>
            <person name="LaButti K.M."/>
            <person name="Lechner B.E."/>
            <person name="Liimatainen K."/>
            <person name="Lipzen A."/>
            <person name="Lukacs Z."/>
            <person name="Mihaltcheva S."/>
            <person name="Morgado L.N."/>
            <person name="Niskanen T."/>
            <person name="Noordeloos M.E."/>
            <person name="Ohm R.A."/>
            <person name="Ortiz-Santana B."/>
            <person name="Ovrebo C."/>
            <person name="Racz N."/>
            <person name="Riley R."/>
            <person name="Savchenko A."/>
            <person name="Shiryaev A."/>
            <person name="Soop K."/>
            <person name="Spirin V."/>
            <person name="Szebenyi C."/>
            <person name="Tomsovsky M."/>
            <person name="Tulloss R.E."/>
            <person name="Uehling J."/>
            <person name="Grigoriev I.V."/>
            <person name="Vagvolgyi C."/>
            <person name="Papp T."/>
            <person name="Martin F.M."/>
            <person name="Miettinen O."/>
            <person name="Hibbett D.S."/>
            <person name="Nagy L.G."/>
        </authorList>
    </citation>
    <scope>NUCLEOTIDE SEQUENCE [LARGE SCALE GENOMIC DNA]</scope>
    <source>
        <strain evidence="1 2">OMC1185</strain>
    </source>
</reference>
<dbReference type="Proteomes" id="UP000305948">
    <property type="component" value="Unassembled WGS sequence"/>
</dbReference>
<proteinExistence type="predicted"/>
<evidence type="ECO:0000313" key="1">
    <source>
        <dbReference type="EMBL" id="TFK49931.1"/>
    </source>
</evidence>
<dbReference type="PANTHER" id="PTHR14614">
    <property type="entry name" value="HEPATOCELLULAR CARCINOMA-ASSOCIATED ANTIGEN"/>
    <property type="match status" value="1"/>
</dbReference>
<dbReference type="AlphaFoldDB" id="A0A5C3N7Y8"/>
<dbReference type="GO" id="GO:0008757">
    <property type="term" value="F:S-adenosylmethionine-dependent methyltransferase activity"/>
    <property type="evidence" value="ECO:0007669"/>
    <property type="project" value="UniProtKB-ARBA"/>
</dbReference>
<sequence>MQPLLRKDAREAAYLLLSYIEGSSRLEFDPPFLDETAEEHVMLELGSGTGILGIKLAQVLSPKGLVILTDLPDVCPLLRETLEKHGYKETVDPASGGLMVRPLPWGSIEFASSVGADLRLPSGDRPRYLTRIICSDLVYFPELLAPLLRSLIQLSSTPFVPASTAHQLDIVISYRIRSLSKETPFWNAFGVWFTFYPVMVRSRTADDSGTWRRFGSSAAEDRSFVFSARRRPESFSWAIPESDSDLMNGVGTPWSSDAQFETLLLTAFDDDEEDHS</sequence>
<evidence type="ECO:0008006" key="3">
    <source>
        <dbReference type="Google" id="ProtNLM"/>
    </source>
</evidence>
<protein>
    <recommendedName>
        <fullName evidence="3">Methyltransferase domain-containing protein</fullName>
    </recommendedName>
</protein>
<dbReference type="Gene3D" id="3.40.50.150">
    <property type="entry name" value="Vaccinia Virus protein VP39"/>
    <property type="match status" value="1"/>
</dbReference>
<evidence type="ECO:0000313" key="2">
    <source>
        <dbReference type="Proteomes" id="UP000305948"/>
    </source>
</evidence>
<organism evidence="1 2">
    <name type="scientific">Heliocybe sulcata</name>
    <dbReference type="NCBI Taxonomy" id="5364"/>
    <lineage>
        <taxon>Eukaryota</taxon>
        <taxon>Fungi</taxon>
        <taxon>Dikarya</taxon>
        <taxon>Basidiomycota</taxon>
        <taxon>Agaricomycotina</taxon>
        <taxon>Agaricomycetes</taxon>
        <taxon>Gloeophyllales</taxon>
        <taxon>Gloeophyllaceae</taxon>
        <taxon>Heliocybe</taxon>
    </lineage>
</organism>
<dbReference type="PANTHER" id="PTHR14614:SF161">
    <property type="match status" value="1"/>
</dbReference>